<reference evidence="2" key="1">
    <citation type="submission" date="2022-03" db="EMBL/GenBank/DDBJ databases">
        <title>Cryobacterium sp. nov. strain ZS14-85, isolated from Antarctic soil.</title>
        <authorList>
            <person name="Li J."/>
            <person name="Niu G."/>
        </authorList>
    </citation>
    <scope>NUCLEOTIDE SEQUENCE</scope>
    <source>
        <strain evidence="2">ZS14-85</strain>
    </source>
</reference>
<dbReference type="AlphaFoldDB" id="A0AA41UH56"/>
<feature type="transmembrane region" description="Helical" evidence="1">
    <location>
        <begin position="118"/>
        <end position="142"/>
    </location>
</feature>
<evidence type="ECO:0000313" key="2">
    <source>
        <dbReference type="EMBL" id="MCI4658029.1"/>
    </source>
</evidence>
<name>A0AA41UH56_9MICO</name>
<sequence>MNRGTSLALIAVLVVALVASVFIQVWVLPAEAASVGAAFPEVSLLVVPGITWGVLAIACWQVAAVFGLRVVVLARQHRFEVAHGWLLAMAGCLVAFLVLVVAAFIALSVMGYTTPGVMLGLIGGGLLALIAIGALGALARFLRAGASSPQYSHD</sequence>
<comment type="caution">
    <text evidence="2">The sequence shown here is derived from an EMBL/GenBank/DDBJ whole genome shotgun (WGS) entry which is preliminary data.</text>
</comment>
<evidence type="ECO:0000313" key="3">
    <source>
        <dbReference type="Proteomes" id="UP001165341"/>
    </source>
</evidence>
<protein>
    <submittedName>
        <fullName evidence="2">DUF2975 domain-containing protein</fullName>
    </submittedName>
</protein>
<feature type="transmembrane region" description="Helical" evidence="1">
    <location>
        <begin position="84"/>
        <end position="112"/>
    </location>
</feature>
<evidence type="ECO:0000256" key="1">
    <source>
        <dbReference type="SAM" id="Phobius"/>
    </source>
</evidence>
<dbReference type="Proteomes" id="UP001165341">
    <property type="component" value="Unassembled WGS sequence"/>
</dbReference>
<feature type="transmembrane region" description="Helical" evidence="1">
    <location>
        <begin position="49"/>
        <end position="72"/>
    </location>
</feature>
<keyword evidence="1" id="KW-1133">Transmembrane helix</keyword>
<keyword evidence="1" id="KW-0812">Transmembrane</keyword>
<keyword evidence="3" id="KW-1185">Reference proteome</keyword>
<gene>
    <name evidence="2" type="ORF">MQH31_09435</name>
</gene>
<dbReference type="EMBL" id="JALGAR010000002">
    <property type="protein sequence ID" value="MCI4658029.1"/>
    <property type="molecule type" value="Genomic_DNA"/>
</dbReference>
<dbReference type="RefSeq" id="WP_134535035.1">
    <property type="nucleotide sequence ID" value="NZ_JALGAR010000002.1"/>
</dbReference>
<proteinExistence type="predicted"/>
<feature type="transmembrane region" description="Helical" evidence="1">
    <location>
        <begin position="7"/>
        <end position="29"/>
    </location>
</feature>
<organism evidence="2 3">
    <name type="scientific">Cryobacterium zhongshanensis</name>
    <dbReference type="NCBI Taxonomy" id="2928153"/>
    <lineage>
        <taxon>Bacteria</taxon>
        <taxon>Bacillati</taxon>
        <taxon>Actinomycetota</taxon>
        <taxon>Actinomycetes</taxon>
        <taxon>Micrococcales</taxon>
        <taxon>Microbacteriaceae</taxon>
        <taxon>Cryobacterium</taxon>
    </lineage>
</organism>
<keyword evidence="1" id="KW-0472">Membrane</keyword>
<accession>A0AA41UH56</accession>